<dbReference type="InterPro" id="IPR036196">
    <property type="entry name" value="Ptyr_pPase_sf"/>
</dbReference>
<sequence length="205" mass="23530">MFAEIIESIRGLDETQIAASRKAELKPLIDHIREKTLANQSIRINFICTHNSRRSHLAQVWMQTLAHYYNLTNIQCYSGGTEATAVFPQVIQTLKDTGFQIKVLGGTHNPLYGIKYADHEMPVLAFSKEYHHFYNPETRFLAVMTCAQANEECPMVMGADDLFSIPYDDPKVFDGGSLQIEKYRERSTQIAREMDYVIRRVAHRV</sequence>
<keyword evidence="1" id="KW-0059">Arsenical resistance</keyword>
<comment type="caution">
    <text evidence="3">The sequence shown here is derived from an EMBL/GenBank/DDBJ whole genome shotgun (WGS) entry which is preliminary data.</text>
</comment>
<organism evidence="3 4">
    <name type="scientific">Membranihabitans marinus</name>
    <dbReference type="NCBI Taxonomy" id="1227546"/>
    <lineage>
        <taxon>Bacteria</taxon>
        <taxon>Pseudomonadati</taxon>
        <taxon>Bacteroidota</taxon>
        <taxon>Saprospiria</taxon>
        <taxon>Saprospirales</taxon>
        <taxon>Saprospiraceae</taxon>
        <taxon>Membranihabitans</taxon>
    </lineage>
</organism>
<proteinExistence type="predicted"/>
<dbReference type="PANTHER" id="PTHR43428:SF1">
    <property type="entry name" value="ARSENATE REDUCTASE"/>
    <property type="match status" value="1"/>
</dbReference>
<dbReference type="Proteomes" id="UP000753961">
    <property type="component" value="Unassembled WGS sequence"/>
</dbReference>
<dbReference type="RefSeq" id="WP_222581504.1">
    <property type="nucleotide sequence ID" value="NZ_JAHVHU010000020.1"/>
</dbReference>
<dbReference type="EMBL" id="JAHVHU010000020">
    <property type="protein sequence ID" value="MBY5959968.1"/>
    <property type="molecule type" value="Genomic_DNA"/>
</dbReference>
<protein>
    <submittedName>
        <fullName evidence="3">Protein-tyrosine-phosphatase</fullName>
    </submittedName>
</protein>
<name>A0A953LBP0_9BACT</name>
<gene>
    <name evidence="3" type="ORF">KUV50_17580</name>
</gene>
<evidence type="ECO:0000256" key="1">
    <source>
        <dbReference type="ARBA" id="ARBA00022849"/>
    </source>
</evidence>
<dbReference type="GO" id="GO:0046685">
    <property type="term" value="P:response to arsenic-containing substance"/>
    <property type="evidence" value="ECO:0007669"/>
    <property type="project" value="UniProtKB-KW"/>
</dbReference>
<reference evidence="3" key="1">
    <citation type="submission" date="2021-06" db="EMBL/GenBank/DDBJ databases">
        <title>44 bacteria genomes isolated from Dapeng, Shenzhen.</title>
        <authorList>
            <person name="Zheng W."/>
            <person name="Yu S."/>
            <person name="Huang Y."/>
        </authorList>
    </citation>
    <scope>NUCLEOTIDE SEQUENCE</scope>
    <source>
        <strain evidence="3">DP5N28-2</strain>
    </source>
</reference>
<keyword evidence="4" id="KW-1185">Reference proteome</keyword>
<dbReference type="PANTHER" id="PTHR43428">
    <property type="entry name" value="ARSENATE REDUCTASE"/>
    <property type="match status" value="1"/>
</dbReference>
<dbReference type="Pfam" id="PF01451">
    <property type="entry name" value="LMWPc"/>
    <property type="match status" value="1"/>
</dbReference>
<evidence type="ECO:0000259" key="2">
    <source>
        <dbReference type="Pfam" id="PF01451"/>
    </source>
</evidence>
<evidence type="ECO:0000313" key="4">
    <source>
        <dbReference type="Proteomes" id="UP000753961"/>
    </source>
</evidence>
<evidence type="ECO:0000313" key="3">
    <source>
        <dbReference type="EMBL" id="MBY5959968.1"/>
    </source>
</evidence>
<accession>A0A953LBP0</accession>
<dbReference type="SUPFAM" id="SSF52788">
    <property type="entry name" value="Phosphotyrosine protein phosphatases I"/>
    <property type="match status" value="1"/>
</dbReference>
<dbReference type="InterPro" id="IPR023485">
    <property type="entry name" value="Ptyr_pPase"/>
</dbReference>
<feature type="domain" description="Phosphotyrosine protein phosphatase I" evidence="2">
    <location>
        <begin position="44"/>
        <end position="102"/>
    </location>
</feature>
<dbReference type="Gene3D" id="3.40.50.2300">
    <property type="match status" value="1"/>
</dbReference>
<dbReference type="AlphaFoldDB" id="A0A953LBP0"/>